<accession>H5Y102</accession>
<protein>
    <submittedName>
        <fullName evidence="1">Uncharacterized protein</fullName>
    </submittedName>
</protein>
<sequence length="80" mass="8646">MRTGPETKGYASGPESEKLPDQLVIADEAGCPFKNGFNVGGTAEVFSSLNVLLRDFLVFKPDFEVGLINEVQDALRAKSI</sequence>
<keyword evidence="2" id="KW-1185">Reference proteome</keyword>
<name>H5Y102_9FIRM</name>
<dbReference type="AlphaFoldDB" id="H5Y102"/>
<organism evidence="1 2">
    <name type="scientific">Desulfosporosinus youngiae DSM 17734</name>
    <dbReference type="NCBI Taxonomy" id="768710"/>
    <lineage>
        <taxon>Bacteria</taxon>
        <taxon>Bacillati</taxon>
        <taxon>Bacillota</taxon>
        <taxon>Clostridia</taxon>
        <taxon>Eubacteriales</taxon>
        <taxon>Desulfitobacteriaceae</taxon>
        <taxon>Desulfosporosinus</taxon>
    </lineage>
</organism>
<gene>
    <name evidence="1" type="ORF">DesyoDRAFT_0169</name>
</gene>
<dbReference type="EMBL" id="CM001441">
    <property type="protein sequence ID" value="EHQ87370.1"/>
    <property type="molecule type" value="Genomic_DNA"/>
</dbReference>
<proteinExistence type="predicted"/>
<dbReference type="HOGENOM" id="CLU_2584101_0_0_9"/>
<dbReference type="Proteomes" id="UP000005104">
    <property type="component" value="Chromosome"/>
</dbReference>
<evidence type="ECO:0000313" key="2">
    <source>
        <dbReference type="Proteomes" id="UP000005104"/>
    </source>
</evidence>
<dbReference type="STRING" id="768710.DesyoDRAFT_0169"/>
<dbReference type="RefSeq" id="WP_007778164.1">
    <property type="nucleotide sequence ID" value="NZ_CM001441.1"/>
</dbReference>
<reference evidence="1 2" key="1">
    <citation type="submission" date="2011-11" db="EMBL/GenBank/DDBJ databases">
        <title>The Noncontiguous Finished genome of Desulfosporosinus youngiae DSM 17734.</title>
        <authorList>
            <consortium name="US DOE Joint Genome Institute (JGI-PGF)"/>
            <person name="Lucas S."/>
            <person name="Han J."/>
            <person name="Lapidus A."/>
            <person name="Cheng J.-F."/>
            <person name="Goodwin L."/>
            <person name="Pitluck S."/>
            <person name="Peters L."/>
            <person name="Ovchinnikova G."/>
            <person name="Lu M."/>
            <person name="Land M.L."/>
            <person name="Hauser L."/>
            <person name="Pester M."/>
            <person name="Spring S."/>
            <person name="Ollivier B."/>
            <person name="Rattei T."/>
            <person name="Klenk H.-P."/>
            <person name="Wagner M."/>
            <person name="Loy A."/>
            <person name="Woyke T.J."/>
        </authorList>
    </citation>
    <scope>NUCLEOTIDE SEQUENCE [LARGE SCALE GENOMIC DNA]</scope>
    <source>
        <strain evidence="1 2">DSM 17734</strain>
    </source>
</reference>
<evidence type="ECO:0000313" key="1">
    <source>
        <dbReference type="EMBL" id="EHQ87370.1"/>
    </source>
</evidence>